<gene>
    <name evidence="5" type="ORF">ATOP_03870</name>
</gene>
<dbReference type="PANTHER" id="PTHR43776:SF8">
    <property type="entry name" value="ABC TRANSPORTER, ATP-BINDING PROTEIN"/>
    <property type="match status" value="1"/>
</dbReference>
<evidence type="ECO:0000313" key="5">
    <source>
        <dbReference type="EMBL" id="GJM54732.1"/>
    </source>
</evidence>
<proteinExistence type="predicted"/>
<dbReference type="GO" id="GO:0055085">
    <property type="term" value="P:transmembrane transport"/>
    <property type="evidence" value="ECO:0007669"/>
    <property type="project" value="UniProtKB-ARBA"/>
</dbReference>
<sequence length="246" mass="26325">MGPEGGGDALLRLEGVSKRYRRSGLLALDDVSIWVGAGERVGLMGPSGSGKSTLACIAAGLLSPNAGHVRFDGVERSGGGRLPRGRSAAVRRAWLGMQMVFQDPEASFIPTMRLGDAVFEGARYLPRFKGADKDRLVREALEAVELPGSYAERFPYELSGGECQRAAIARAVIGRPKLLLCDEATSALDVTVQAKVMALLGRVHRELGTAFLFIGHNPALVGGFCDRIYRIGGGRITEELEACERP</sequence>
<dbReference type="InterPro" id="IPR027417">
    <property type="entry name" value="P-loop_NTPase"/>
</dbReference>
<protein>
    <recommendedName>
        <fullName evidence="4">ABC transporter domain-containing protein</fullName>
    </recommendedName>
</protein>
<dbReference type="EMBL" id="BQKC01000001">
    <property type="protein sequence ID" value="GJM54732.1"/>
    <property type="molecule type" value="Genomic_DNA"/>
</dbReference>
<keyword evidence="3" id="KW-0067">ATP-binding</keyword>
<keyword evidence="2" id="KW-0547">Nucleotide-binding</keyword>
<evidence type="ECO:0000256" key="3">
    <source>
        <dbReference type="ARBA" id="ARBA00022840"/>
    </source>
</evidence>
<name>A0AAV5B045_9ACTN</name>
<dbReference type="SUPFAM" id="SSF52540">
    <property type="entry name" value="P-loop containing nucleoside triphosphate hydrolases"/>
    <property type="match status" value="1"/>
</dbReference>
<dbReference type="InterPro" id="IPR017871">
    <property type="entry name" value="ABC_transporter-like_CS"/>
</dbReference>
<evidence type="ECO:0000256" key="1">
    <source>
        <dbReference type="ARBA" id="ARBA00022448"/>
    </source>
</evidence>
<evidence type="ECO:0000256" key="2">
    <source>
        <dbReference type="ARBA" id="ARBA00022741"/>
    </source>
</evidence>
<keyword evidence="6" id="KW-1185">Reference proteome</keyword>
<dbReference type="AlphaFoldDB" id="A0AAV5B045"/>
<evidence type="ECO:0000313" key="6">
    <source>
        <dbReference type="Proteomes" id="UP001055025"/>
    </source>
</evidence>
<dbReference type="InterPro" id="IPR003593">
    <property type="entry name" value="AAA+_ATPase"/>
</dbReference>
<dbReference type="InterPro" id="IPR003439">
    <property type="entry name" value="ABC_transporter-like_ATP-bd"/>
</dbReference>
<organism evidence="5 6">
    <name type="scientific">Granulimonas faecalis</name>
    <dbReference type="NCBI Taxonomy" id="2894155"/>
    <lineage>
        <taxon>Bacteria</taxon>
        <taxon>Bacillati</taxon>
        <taxon>Actinomycetota</taxon>
        <taxon>Coriobacteriia</taxon>
        <taxon>Coriobacteriales</taxon>
        <taxon>Kribbibacteriaceae</taxon>
        <taxon>Granulimonas</taxon>
    </lineage>
</organism>
<dbReference type="GO" id="GO:0016887">
    <property type="term" value="F:ATP hydrolysis activity"/>
    <property type="evidence" value="ECO:0007669"/>
    <property type="project" value="InterPro"/>
</dbReference>
<dbReference type="RefSeq" id="WP_135978119.1">
    <property type="nucleotide sequence ID" value="NZ_BQKC01000001.1"/>
</dbReference>
<dbReference type="CDD" id="cd03257">
    <property type="entry name" value="ABC_NikE_OppD_transporters"/>
    <property type="match status" value="1"/>
</dbReference>
<dbReference type="Proteomes" id="UP001055025">
    <property type="component" value="Unassembled WGS sequence"/>
</dbReference>
<dbReference type="InterPro" id="IPR050319">
    <property type="entry name" value="ABC_transp_ATP-bind"/>
</dbReference>
<dbReference type="Gene3D" id="3.40.50.300">
    <property type="entry name" value="P-loop containing nucleotide triphosphate hydrolases"/>
    <property type="match status" value="1"/>
</dbReference>
<feature type="domain" description="ABC transporter" evidence="4">
    <location>
        <begin position="11"/>
        <end position="246"/>
    </location>
</feature>
<keyword evidence="1" id="KW-0813">Transport</keyword>
<accession>A0AAV5B045</accession>
<reference evidence="5" key="1">
    <citation type="journal article" date="2022" name="Int. J. Syst. Evol. Microbiol.">
        <title>Granulimonas faecalis gen. nov., sp. nov., and Leptogranulimonas caecicola gen. nov., sp. nov., novel lactate-producing Atopobiaceae bacteria isolated from mouse intestines, and an emended description of the family Atopobiaceae.</title>
        <authorList>
            <person name="Morinaga K."/>
            <person name="Kusada H."/>
            <person name="Sakamoto S."/>
            <person name="Murakami T."/>
            <person name="Toyoda A."/>
            <person name="Mori H."/>
            <person name="Meng X.Y."/>
            <person name="Takashino M."/>
            <person name="Murotomi K."/>
            <person name="Tamaki H."/>
        </authorList>
    </citation>
    <scope>NUCLEOTIDE SEQUENCE</scope>
    <source>
        <strain evidence="5">OPF53</strain>
    </source>
</reference>
<dbReference type="GO" id="GO:0005524">
    <property type="term" value="F:ATP binding"/>
    <property type="evidence" value="ECO:0007669"/>
    <property type="project" value="UniProtKB-KW"/>
</dbReference>
<comment type="caution">
    <text evidence="5">The sequence shown here is derived from an EMBL/GenBank/DDBJ whole genome shotgun (WGS) entry which is preliminary data.</text>
</comment>
<dbReference type="PROSITE" id="PS00211">
    <property type="entry name" value="ABC_TRANSPORTER_1"/>
    <property type="match status" value="1"/>
</dbReference>
<dbReference type="PANTHER" id="PTHR43776">
    <property type="entry name" value="TRANSPORT ATP-BINDING PROTEIN"/>
    <property type="match status" value="1"/>
</dbReference>
<dbReference type="Pfam" id="PF00005">
    <property type="entry name" value="ABC_tran"/>
    <property type="match status" value="1"/>
</dbReference>
<dbReference type="PROSITE" id="PS50893">
    <property type="entry name" value="ABC_TRANSPORTER_2"/>
    <property type="match status" value="1"/>
</dbReference>
<dbReference type="SMART" id="SM00382">
    <property type="entry name" value="AAA"/>
    <property type="match status" value="1"/>
</dbReference>
<evidence type="ECO:0000259" key="4">
    <source>
        <dbReference type="PROSITE" id="PS50893"/>
    </source>
</evidence>